<dbReference type="GO" id="GO:0030905">
    <property type="term" value="C:retromer, tubulation complex"/>
    <property type="evidence" value="ECO:0007669"/>
    <property type="project" value="TreeGrafter"/>
</dbReference>
<dbReference type="PANTHER" id="PTHR47433">
    <property type="entry name" value="VACUOLAR PROTEIN SORTING-ASSOCIATED PROTEIN 17"/>
    <property type="match status" value="1"/>
</dbReference>
<feature type="region of interest" description="Disordered" evidence="1">
    <location>
        <begin position="1"/>
        <end position="22"/>
    </location>
</feature>
<protein>
    <recommendedName>
        <fullName evidence="2">Sorting nexin/Vps5-like C-terminal domain-containing protein</fullName>
    </recommendedName>
</protein>
<organism evidence="3 4">
    <name type="scientific">Malassezia pachydermatis</name>
    <dbReference type="NCBI Taxonomy" id="77020"/>
    <lineage>
        <taxon>Eukaryota</taxon>
        <taxon>Fungi</taxon>
        <taxon>Dikarya</taxon>
        <taxon>Basidiomycota</taxon>
        <taxon>Ustilaginomycotina</taxon>
        <taxon>Malasseziomycetes</taxon>
        <taxon>Malasseziales</taxon>
        <taxon>Malasseziaceae</taxon>
        <taxon>Malassezia</taxon>
    </lineage>
</organism>
<feature type="compositionally biased region" description="Low complexity" evidence="1">
    <location>
        <begin position="527"/>
        <end position="540"/>
    </location>
</feature>
<dbReference type="RefSeq" id="XP_017992857.1">
    <property type="nucleotide sequence ID" value="XM_018137145.1"/>
</dbReference>
<dbReference type="AlphaFoldDB" id="A0A0M9VQ89"/>
<dbReference type="GO" id="GO:0042147">
    <property type="term" value="P:retrograde transport, endosome to Golgi"/>
    <property type="evidence" value="ECO:0007669"/>
    <property type="project" value="TreeGrafter"/>
</dbReference>
<dbReference type="OrthoDB" id="9976382at2759"/>
<proteinExistence type="predicted"/>
<keyword evidence="4" id="KW-1185">Reference proteome</keyword>
<dbReference type="STRING" id="77020.A0A0M9VQ89"/>
<comment type="caution">
    <text evidence="3">The sequence shown here is derived from an EMBL/GenBank/DDBJ whole genome shotgun (WGS) entry which is preliminary data.</text>
</comment>
<feature type="compositionally biased region" description="Low complexity" evidence="1">
    <location>
        <begin position="509"/>
        <end position="519"/>
    </location>
</feature>
<reference evidence="3 4" key="1">
    <citation type="submission" date="2015-07" db="EMBL/GenBank/DDBJ databases">
        <title>Draft Genome Sequence of Malassezia furfur CBS1878 and Malassezia pachydermatis CBS1879.</title>
        <authorList>
            <person name="Triana S."/>
            <person name="Ohm R."/>
            <person name="Gonzalez A."/>
            <person name="DeCock H."/>
            <person name="Restrepo S."/>
            <person name="Celis A."/>
        </authorList>
    </citation>
    <scope>NUCLEOTIDE SEQUENCE [LARGE SCALE GENOMIC DNA]</scope>
    <source>
        <strain evidence="3 4">CBS 1879</strain>
    </source>
</reference>
<feature type="region of interest" description="Disordered" evidence="1">
    <location>
        <begin position="486"/>
        <end position="588"/>
    </location>
</feature>
<dbReference type="PANTHER" id="PTHR47433:SF1">
    <property type="entry name" value="VACUOLAR PROTEIN SORTING-ASSOCIATED PROTEIN 17"/>
    <property type="match status" value="1"/>
</dbReference>
<dbReference type="InterPro" id="IPR027267">
    <property type="entry name" value="AH/BAR_dom_sf"/>
</dbReference>
<dbReference type="Pfam" id="PF09325">
    <property type="entry name" value="Vps5"/>
    <property type="match status" value="1"/>
</dbReference>
<dbReference type="InterPro" id="IPR053055">
    <property type="entry name" value="VPS17"/>
</dbReference>
<dbReference type="GO" id="GO:0005768">
    <property type="term" value="C:endosome"/>
    <property type="evidence" value="ECO:0007669"/>
    <property type="project" value="TreeGrafter"/>
</dbReference>
<dbReference type="GO" id="GO:0005829">
    <property type="term" value="C:cytosol"/>
    <property type="evidence" value="ECO:0007669"/>
    <property type="project" value="GOC"/>
</dbReference>
<accession>A0A0M9VQ89</accession>
<feature type="compositionally biased region" description="Polar residues" evidence="1">
    <location>
        <begin position="558"/>
        <end position="569"/>
    </location>
</feature>
<gene>
    <name evidence="3" type="ORF">Malapachy_2657</name>
</gene>
<evidence type="ECO:0000259" key="2">
    <source>
        <dbReference type="Pfam" id="PF09325"/>
    </source>
</evidence>
<evidence type="ECO:0000313" key="4">
    <source>
        <dbReference type="Proteomes" id="UP000037751"/>
    </source>
</evidence>
<feature type="domain" description="Sorting nexin/Vps5-like C-terminal" evidence="2">
    <location>
        <begin position="226"/>
        <end position="432"/>
    </location>
</feature>
<evidence type="ECO:0000313" key="3">
    <source>
        <dbReference type="EMBL" id="KOS15225.1"/>
    </source>
</evidence>
<dbReference type="Proteomes" id="UP000037751">
    <property type="component" value="Unassembled WGS sequence"/>
</dbReference>
<dbReference type="GO" id="GO:0006886">
    <property type="term" value="P:intracellular protein transport"/>
    <property type="evidence" value="ECO:0007669"/>
    <property type="project" value="TreeGrafter"/>
</dbReference>
<dbReference type="GO" id="GO:0032266">
    <property type="term" value="F:phosphatidylinositol-3-phosphate binding"/>
    <property type="evidence" value="ECO:0007669"/>
    <property type="project" value="TreeGrafter"/>
</dbReference>
<dbReference type="CDD" id="cd07596">
    <property type="entry name" value="BAR_SNX"/>
    <property type="match status" value="1"/>
</dbReference>
<dbReference type="EMBL" id="LGAV01000002">
    <property type="protein sequence ID" value="KOS15225.1"/>
    <property type="molecule type" value="Genomic_DNA"/>
</dbReference>
<dbReference type="Gene3D" id="1.20.1270.60">
    <property type="entry name" value="Arfaptin homology (AH) domain/BAR domain"/>
    <property type="match status" value="1"/>
</dbReference>
<dbReference type="InterPro" id="IPR015404">
    <property type="entry name" value="Vps5_C"/>
</dbReference>
<dbReference type="GeneID" id="28729020"/>
<feature type="compositionally biased region" description="Pro residues" evidence="1">
    <location>
        <begin position="542"/>
        <end position="555"/>
    </location>
</feature>
<dbReference type="VEuPathDB" id="FungiDB:Malapachy_2657"/>
<evidence type="ECO:0000256" key="1">
    <source>
        <dbReference type="SAM" id="MobiDB-lite"/>
    </source>
</evidence>
<sequence length="588" mass="64296">MSQPSSVSVETGPPVPPPKDSVEGVKKTTWYLRFDQVQIVRSSHRLGVCFDCSTNIPSFHRATYHKVERSYEELAYFAMALSMTGPSVIVPPLPLPTPLMLHMPNVESDRDDVYELDELRILVSDWFDRMSDEIPLKMHREMLRFIEADYSYEPLPLQDTSPSGLVRQAAKSSAYIKSLGHVWDGSLFSDKEEDNSSSSGMLSFFGRKATTKETPAALVPPLLASASSISVHDPDEVLSAARGEITKLEKQLSAAVSACAHVTKAQQGVQTAMKDLAEKLPGFATMEEARVISSRGQLPRTLRGAEALLSSLAQLSEQMAYADQITLGDAMEYQELNLSVVRQTLQARTAIVVEHALAQRVIASKRQDADQLRLAKSIRTDRVDTAIEEVREAQHHAGLLEQHLKQVTSSLRDSLQRHSVHTHHDLQRMMEEHARVSQALDKRIARILDLFDMEESATAAEVQRVAMEAAKTRRTITPAQIAAARIAGRPVEEQPSMEAPDSSTDDEAAATTPTTAAADLPSEEVTTTDPDAITAADTAAGMPPPIDAVPEPVPEPSFASQLFNRSSTGGRWGRLSASDAAKSLAGTF</sequence>
<name>A0A0M9VQ89_9BASI</name>